<feature type="transmembrane region" description="Helical" evidence="8">
    <location>
        <begin position="136"/>
        <end position="155"/>
    </location>
</feature>
<keyword evidence="6 8" id="KW-1133">Transmembrane helix</keyword>
<keyword evidence="2" id="KW-1003">Cell membrane</keyword>
<feature type="transmembrane region" description="Helical" evidence="8">
    <location>
        <begin position="388"/>
        <end position="407"/>
    </location>
</feature>
<dbReference type="InterPro" id="IPR050297">
    <property type="entry name" value="LipidA_mod_glycosyltrf_83"/>
</dbReference>
<gene>
    <name evidence="10" type="ORF">OMAG_001001</name>
</gene>
<feature type="transmembrane region" description="Helical" evidence="8">
    <location>
        <begin position="233"/>
        <end position="253"/>
    </location>
</feature>
<evidence type="ECO:0000259" key="9">
    <source>
        <dbReference type="Pfam" id="PF13231"/>
    </source>
</evidence>
<keyword evidence="5 8" id="KW-0812">Transmembrane</keyword>
<evidence type="ECO:0000256" key="3">
    <source>
        <dbReference type="ARBA" id="ARBA00022676"/>
    </source>
</evidence>
<dbReference type="PANTHER" id="PTHR33908">
    <property type="entry name" value="MANNOSYLTRANSFERASE YKCB-RELATED"/>
    <property type="match status" value="1"/>
</dbReference>
<evidence type="ECO:0000313" key="10">
    <source>
        <dbReference type="EMBL" id="KJJ85130.1"/>
    </source>
</evidence>
<evidence type="ECO:0000256" key="2">
    <source>
        <dbReference type="ARBA" id="ARBA00022475"/>
    </source>
</evidence>
<keyword evidence="11" id="KW-1185">Reference proteome</keyword>
<evidence type="ECO:0000256" key="1">
    <source>
        <dbReference type="ARBA" id="ARBA00004651"/>
    </source>
</evidence>
<organism evidence="10 11">
    <name type="scientific">Candidatus Omnitrophus magneticus</name>
    <dbReference type="NCBI Taxonomy" id="1609969"/>
    <lineage>
        <taxon>Bacteria</taxon>
        <taxon>Pseudomonadati</taxon>
        <taxon>Candidatus Omnitrophota</taxon>
        <taxon>Candidatus Omnitrophus</taxon>
    </lineage>
</organism>
<feature type="transmembrane region" description="Helical" evidence="8">
    <location>
        <begin position="191"/>
        <end position="213"/>
    </location>
</feature>
<feature type="transmembrane region" description="Helical" evidence="8">
    <location>
        <begin position="414"/>
        <end position="430"/>
    </location>
</feature>
<feature type="transmembrane region" description="Helical" evidence="8">
    <location>
        <begin position="12"/>
        <end position="30"/>
    </location>
</feature>
<accession>A0A0F0CUL4</accession>
<comment type="caution">
    <text evidence="10">The sequence shown here is derived from an EMBL/GenBank/DDBJ whole genome shotgun (WGS) entry which is preliminary data.</text>
</comment>
<dbReference type="Proteomes" id="UP000033428">
    <property type="component" value="Unassembled WGS sequence"/>
</dbReference>
<dbReference type="GO" id="GO:0016763">
    <property type="term" value="F:pentosyltransferase activity"/>
    <property type="evidence" value="ECO:0007669"/>
    <property type="project" value="TreeGrafter"/>
</dbReference>
<feature type="transmembrane region" description="Helical" evidence="8">
    <location>
        <begin position="293"/>
        <end position="310"/>
    </location>
</feature>
<dbReference type="GO" id="GO:0009103">
    <property type="term" value="P:lipopolysaccharide biosynthetic process"/>
    <property type="evidence" value="ECO:0007669"/>
    <property type="project" value="UniProtKB-ARBA"/>
</dbReference>
<keyword evidence="4 10" id="KW-0808">Transferase</keyword>
<sequence>MTVIIDFFKKYYFIFLLGIFLFLGFITIISKSPTSDEASHHIASGYVILKKGDFRFSTEAPPLARCISAFPMLFMRVNLPSERSFWAREDRGEFSREFLYVKNNSSGLFVFGARVMMLFLSCFGALFLYVWTLKNLSRLAAFFVIFLYLFSPNILAHSALATTDICATVFIMVSCLLFWDFLSRNSCKQMIFTGIFLGFALLSKFTAIFLIPIYIAVFLTKSFFVPGKKYKKLFFGIFVIALFTVWMGYGFEVKPMFEDVMRKDEKEEFARGILFKFGDNAVSRGMEFLEKNPIPLSSYLLGLIGIMKHSKEGSNVFFLGVWSEKGNPLYYVIAWLIKTLIPGIIFFILGLVGIFISRGNKYKKFAVYLIVIISVFLISASLSNLQLGLRYILPVDPIIFILTAIGICEIIKRYRIAVIISYGLLMWYIFESFFICPNYLAYFNEFIGGPANGYKYLRDSNLDWGQDLPALKKYMDDNDIVKVKLVYLGGADPSYYGIKYEILEADEYIKPRATIYAVSAQYLEHARWSAEAIPIKKIGYSIFVYDFRRTK</sequence>
<evidence type="ECO:0000256" key="6">
    <source>
        <dbReference type="ARBA" id="ARBA00022989"/>
    </source>
</evidence>
<feature type="transmembrane region" description="Helical" evidence="8">
    <location>
        <begin position="365"/>
        <end position="382"/>
    </location>
</feature>
<dbReference type="InterPro" id="IPR038731">
    <property type="entry name" value="RgtA/B/C-like"/>
</dbReference>
<keyword evidence="3" id="KW-0328">Glycosyltransferase</keyword>
<protein>
    <submittedName>
        <fullName evidence="10">Glycosyl transferase family protein</fullName>
    </submittedName>
</protein>
<feature type="transmembrane region" description="Helical" evidence="8">
    <location>
        <begin position="330"/>
        <end position="356"/>
    </location>
</feature>
<dbReference type="Pfam" id="PF13231">
    <property type="entry name" value="PMT_2"/>
    <property type="match status" value="1"/>
</dbReference>
<feature type="domain" description="Glycosyltransferase RgtA/B/C/D-like" evidence="9">
    <location>
        <begin position="112"/>
        <end position="245"/>
    </location>
</feature>
<evidence type="ECO:0000256" key="8">
    <source>
        <dbReference type="SAM" id="Phobius"/>
    </source>
</evidence>
<dbReference type="PANTHER" id="PTHR33908:SF11">
    <property type="entry name" value="MEMBRANE PROTEIN"/>
    <property type="match status" value="1"/>
</dbReference>
<dbReference type="GO" id="GO:0005886">
    <property type="term" value="C:plasma membrane"/>
    <property type="evidence" value="ECO:0007669"/>
    <property type="project" value="UniProtKB-SubCell"/>
</dbReference>
<dbReference type="EMBL" id="JYNY01000220">
    <property type="protein sequence ID" value="KJJ85130.1"/>
    <property type="molecule type" value="Genomic_DNA"/>
</dbReference>
<evidence type="ECO:0000256" key="5">
    <source>
        <dbReference type="ARBA" id="ARBA00022692"/>
    </source>
</evidence>
<evidence type="ECO:0000256" key="4">
    <source>
        <dbReference type="ARBA" id="ARBA00022679"/>
    </source>
</evidence>
<dbReference type="AlphaFoldDB" id="A0A0F0CUL4"/>
<comment type="subcellular location">
    <subcellularLocation>
        <location evidence="1">Cell membrane</location>
        <topology evidence="1">Multi-pass membrane protein</topology>
    </subcellularLocation>
</comment>
<dbReference type="PATRIC" id="fig|1609969.3.peg.1073"/>
<proteinExistence type="predicted"/>
<evidence type="ECO:0000256" key="7">
    <source>
        <dbReference type="ARBA" id="ARBA00023136"/>
    </source>
</evidence>
<reference evidence="10 11" key="1">
    <citation type="submission" date="2015-02" db="EMBL/GenBank/DDBJ databases">
        <title>Single-cell genomics of uncultivated deep-branching MTB reveals a conserved set of magnetosome genes.</title>
        <authorList>
            <person name="Kolinko S."/>
            <person name="Richter M."/>
            <person name="Glockner F.O."/>
            <person name="Brachmann A."/>
            <person name="Schuler D."/>
        </authorList>
    </citation>
    <scope>NUCLEOTIDE SEQUENCE [LARGE SCALE GENOMIC DNA]</scope>
    <source>
        <strain evidence="10">SKK-01</strain>
    </source>
</reference>
<feature type="transmembrane region" description="Helical" evidence="8">
    <location>
        <begin position="161"/>
        <end position="179"/>
    </location>
</feature>
<name>A0A0F0CUL4_9BACT</name>
<keyword evidence="7 8" id="KW-0472">Membrane</keyword>
<evidence type="ECO:0000313" key="11">
    <source>
        <dbReference type="Proteomes" id="UP000033428"/>
    </source>
</evidence>
<feature type="transmembrane region" description="Helical" evidence="8">
    <location>
        <begin position="108"/>
        <end position="129"/>
    </location>
</feature>